<proteinExistence type="predicted"/>
<dbReference type="AlphaFoldDB" id="A0AAF3EEP2"/>
<reference evidence="6" key="1">
    <citation type="submission" date="2024-02" db="UniProtKB">
        <authorList>
            <consortium name="WormBaseParasite"/>
        </authorList>
    </citation>
    <scope>IDENTIFICATION</scope>
</reference>
<feature type="domain" description="NDT80" evidence="4">
    <location>
        <begin position="199"/>
        <end position="446"/>
    </location>
</feature>
<dbReference type="GO" id="GO:0043565">
    <property type="term" value="F:sequence-specific DNA binding"/>
    <property type="evidence" value="ECO:0007669"/>
    <property type="project" value="TreeGrafter"/>
</dbReference>
<dbReference type="PROSITE" id="PS51517">
    <property type="entry name" value="NDT80"/>
    <property type="match status" value="1"/>
</dbReference>
<accession>A0AAF3EEP2</accession>
<evidence type="ECO:0000256" key="3">
    <source>
        <dbReference type="SAM" id="MobiDB-lite"/>
    </source>
</evidence>
<feature type="region of interest" description="Disordered" evidence="3">
    <location>
        <begin position="202"/>
        <end position="225"/>
    </location>
</feature>
<keyword evidence="1 2" id="KW-0238">DNA-binding</keyword>
<dbReference type="GO" id="GO:0003700">
    <property type="term" value="F:DNA-binding transcription factor activity"/>
    <property type="evidence" value="ECO:0007669"/>
    <property type="project" value="UniProtKB-UniRule"/>
</dbReference>
<evidence type="ECO:0000313" key="6">
    <source>
        <dbReference type="WBParaSite" id="MBELARI_LOCUS12418"/>
    </source>
</evidence>
<dbReference type="GO" id="GO:0005789">
    <property type="term" value="C:endoplasmic reticulum membrane"/>
    <property type="evidence" value="ECO:0007669"/>
    <property type="project" value="TreeGrafter"/>
</dbReference>
<dbReference type="InterPro" id="IPR051577">
    <property type="entry name" value="MRF-like"/>
</dbReference>
<feature type="compositionally biased region" description="Polar residues" evidence="3">
    <location>
        <begin position="202"/>
        <end position="215"/>
    </location>
</feature>
<name>A0AAF3EEP2_9BILA</name>
<evidence type="ECO:0000259" key="4">
    <source>
        <dbReference type="PROSITE" id="PS51517"/>
    </source>
</evidence>
<feature type="compositionally biased region" description="Low complexity" evidence="3">
    <location>
        <begin position="51"/>
        <end position="70"/>
    </location>
</feature>
<organism evidence="5 6">
    <name type="scientific">Mesorhabditis belari</name>
    <dbReference type="NCBI Taxonomy" id="2138241"/>
    <lineage>
        <taxon>Eukaryota</taxon>
        <taxon>Metazoa</taxon>
        <taxon>Ecdysozoa</taxon>
        <taxon>Nematoda</taxon>
        <taxon>Chromadorea</taxon>
        <taxon>Rhabditida</taxon>
        <taxon>Rhabditina</taxon>
        <taxon>Rhabditomorpha</taxon>
        <taxon>Rhabditoidea</taxon>
        <taxon>Rhabditidae</taxon>
        <taxon>Mesorhabditinae</taxon>
        <taxon>Mesorhabditis</taxon>
    </lineage>
</organism>
<evidence type="ECO:0000313" key="5">
    <source>
        <dbReference type="Proteomes" id="UP000887575"/>
    </source>
</evidence>
<feature type="DNA-binding region" description="NDT80" evidence="2">
    <location>
        <begin position="199"/>
        <end position="446"/>
    </location>
</feature>
<dbReference type="GO" id="GO:0045893">
    <property type="term" value="P:positive regulation of DNA-templated transcription"/>
    <property type="evidence" value="ECO:0007669"/>
    <property type="project" value="TreeGrafter"/>
</dbReference>
<sequence>MAKRLPLDLQVKDENSFLGDPFENYCEGASFNIFQFLTEGTEGDTPVDSPQNPRQQNQQQHLQQNGNQRNVMYQAGRLPDSPPITEVSGPGSSASPHSRNSDSPYSPQEYQYGVMPGHNGNGLILTAAELQQNLINPHTDLFQQQIPGMTGRVIHPHPLASPPSVNSYINYPQQPTPASMTQVSPQPTNQRMNGNFYDESMMYQNNSGSDGSINSAGVPPDSKKRRMPMPVMTHNGMQPMLQSPVGTEYDENMYHTSERMIQFNEYKPEMWQPLFDVNHQQLSHLVTHVVADKGFNFSGMDTCFVNQKKNHFQITVNIEAQDSLPARFVRVNGELKPIKEFRIGFAGVKWELQTSEIAIKQSQTDRKPQPHTPVQFEFKERQLTKVTVPRLHFSETTMSNQRKSGKPNPDQRYFILIVRLFAVTEQGEQIVFQMFCSEKVIVRVSS</sequence>
<dbReference type="WBParaSite" id="MBELARI_LOCUS12418">
    <property type="protein sequence ID" value="MBELARI_LOCUS12418"/>
    <property type="gene ID" value="MBELARI_LOCUS12418"/>
</dbReference>
<evidence type="ECO:0000256" key="2">
    <source>
        <dbReference type="PROSITE-ProRule" id="PRU00850"/>
    </source>
</evidence>
<protein>
    <submittedName>
        <fullName evidence="6">NDT80 domain-containing protein</fullName>
    </submittedName>
</protein>
<feature type="region of interest" description="Disordered" evidence="3">
    <location>
        <begin position="40"/>
        <end position="114"/>
    </location>
</feature>
<dbReference type="InterPro" id="IPR024061">
    <property type="entry name" value="NDT80_DNA-bd_dom"/>
</dbReference>
<dbReference type="SUPFAM" id="SSF49417">
    <property type="entry name" value="p53-like transcription factors"/>
    <property type="match status" value="1"/>
</dbReference>
<dbReference type="PANTHER" id="PTHR13029">
    <property type="match status" value="1"/>
</dbReference>
<evidence type="ECO:0000256" key="1">
    <source>
        <dbReference type="ARBA" id="ARBA00023125"/>
    </source>
</evidence>
<dbReference type="GO" id="GO:0005634">
    <property type="term" value="C:nucleus"/>
    <property type="evidence" value="ECO:0007669"/>
    <property type="project" value="TreeGrafter"/>
</dbReference>
<dbReference type="Pfam" id="PF05224">
    <property type="entry name" value="NDT80_PhoG"/>
    <property type="match status" value="1"/>
</dbReference>
<keyword evidence="5" id="KW-1185">Reference proteome</keyword>
<dbReference type="PANTHER" id="PTHR13029:SF18">
    <property type="entry name" value="MYELIN REGULATORY FACTOR HOMOLOG 1"/>
    <property type="match status" value="1"/>
</dbReference>
<dbReference type="GO" id="GO:0016540">
    <property type="term" value="P:protein autoprocessing"/>
    <property type="evidence" value="ECO:0007669"/>
    <property type="project" value="TreeGrafter"/>
</dbReference>
<dbReference type="Proteomes" id="UP000887575">
    <property type="component" value="Unassembled WGS sequence"/>
</dbReference>
<feature type="compositionally biased region" description="Polar residues" evidence="3">
    <location>
        <begin position="90"/>
        <end position="109"/>
    </location>
</feature>
<dbReference type="InterPro" id="IPR008967">
    <property type="entry name" value="p53-like_TF_DNA-bd_sf"/>
</dbReference>